<dbReference type="GO" id="GO:0006357">
    <property type="term" value="P:regulation of transcription by RNA polymerase II"/>
    <property type="evidence" value="ECO:0007669"/>
    <property type="project" value="TreeGrafter"/>
</dbReference>
<organism evidence="6 8">
    <name type="scientific">Agrilus planipennis</name>
    <name type="common">Emerald ash borer</name>
    <name type="synonym">Agrilus marcopoli</name>
    <dbReference type="NCBI Taxonomy" id="224129"/>
    <lineage>
        <taxon>Eukaryota</taxon>
        <taxon>Metazoa</taxon>
        <taxon>Ecdysozoa</taxon>
        <taxon>Arthropoda</taxon>
        <taxon>Hexapoda</taxon>
        <taxon>Insecta</taxon>
        <taxon>Pterygota</taxon>
        <taxon>Neoptera</taxon>
        <taxon>Endopterygota</taxon>
        <taxon>Coleoptera</taxon>
        <taxon>Polyphaga</taxon>
        <taxon>Elateriformia</taxon>
        <taxon>Buprestoidea</taxon>
        <taxon>Buprestidae</taxon>
        <taxon>Agrilinae</taxon>
        <taxon>Agrilus</taxon>
    </lineage>
</organism>
<evidence type="ECO:0000256" key="1">
    <source>
        <dbReference type="ARBA" id="ARBA00004123"/>
    </source>
</evidence>
<sequence length="333" mass="37922">MAPTELFSLKWNNFYSNLTSGFHDLLAEHDMVDVTIAVEGHFLQAHKIVLSVCSPFFKQLFKINPCKHPIVILNDISLENLKDILEFMYLGEVNVLKDNLASFLRTAQLLQVKGLTGDETNDTSSKNLNKREAICEQHTNNQLEDSTKFSLLPNDQKQSHSKNSSPAEKISVKKAKQELIFSQQSLVRNFQKVNGIDLSNNGVSGMEDSNISHYSEFSSAGDKEHFTFNKETHKDAWDIIVPNSLVLQDNNHDNGKHPILSTSNKHPFQCMKCTKRFSRRDHLRTHEKNIHGEDAGPFTCVICSQLYKNSESLRKHIAKFHYPKIIEGQQKTV</sequence>
<keyword evidence="3" id="KW-0863">Zinc-finger</keyword>
<dbReference type="GeneID" id="108741026"/>
<dbReference type="InterPro" id="IPR036236">
    <property type="entry name" value="Znf_C2H2_sf"/>
</dbReference>
<reference evidence="7 8" key="1">
    <citation type="submission" date="2025-04" db="UniProtKB">
        <authorList>
            <consortium name="RefSeq"/>
        </authorList>
    </citation>
    <scope>IDENTIFICATION</scope>
    <source>
        <tissue evidence="7 8">Entire body</tissue>
    </source>
</reference>
<feature type="domain" description="BTB" evidence="4">
    <location>
        <begin position="32"/>
        <end position="97"/>
    </location>
</feature>
<dbReference type="InterPro" id="IPR011333">
    <property type="entry name" value="SKP1/BTB/POZ_sf"/>
</dbReference>
<gene>
    <name evidence="7 8" type="primary">LOC108741026</name>
</gene>
<dbReference type="AlphaFoldDB" id="A0A7F5RHV9"/>
<evidence type="ECO:0000259" key="5">
    <source>
        <dbReference type="PROSITE" id="PS50157"/>
    </source>
</evidence>
<proteinExistence type="predicted"/>
<dbReference type="PANTHER" id="PTHR23110:SF99">
    <property type="entry name" value="BROAD-COMPLEX CORE PROTEIN ISOFORM 6"/>
    <property type="match status" value="1"/>
</dbReference>
<evidence type="ECO:0000256" key="2">
    <source>
        <dbReference type="ARBA" id="ARBA00023242"/>
    </source>
</evidence>
<dbReference type="GO" id="GO:0048666">
    <property type="term" value="P:neuron development"/>
    <property type="evidence" value="ECO:0007669"/>
    <property type="project" value="UniProtKB-ARBA"/>
</dbReference>
<accession>A0A7F5RHV9</accession>
<dbReference type="SMART" id="SM00355">
    <property type="entry name" value="ZnF_C2H2"/>
    <property type="match status" value="2"/>
</dbReference>
<dbReference type="RefSeq" id="XP_025835584.1">
    <property type="nucleotide sequence ID" value="XM_025979799.1"/>
</dbReference>
<dbReference type="Proteomes" id="UP000192223">
    <property type="component" value="Unplaced"/>
</dbReference>
<dbReference type="Gene3D" id="3.30.710.10">
    <property type="entry name" value="Potassium Channel Kv1.1, Chain A"/>
    <property type="match status" value="1"/>
</dbReference>
<comment type="subcellular location">
    <subcellularLocation>
        <location evidence="1">Nucleus</location>
    </subcellularLocation>
</comment>
<name>A0A7F5RHV9_AGRPL</name>
<dbReference type="RefSeq" id="XP_025835547.1">
    <property type="nucleotide sequence ID" value="XM_025979762.1"/>
</dbReference>
<keyword evidence="6" id="KW-1185">Reference proteome</keyword>
<dbReference type="GO" id="GO:0003006">
    <property type="term" value="P:developmental process involved in reproduction"/>
    <property type="evidence" value="ECO:0007669"/>
    <property type="project" value="UniProtKB-ARBA"/>
</dbReference>
<dbReference type="GO" id="GO:0048513">
    <property type="term" value="P:animal organ development"/>
    <property type="evidence" value="ECO:0007669"/>
    <property type="project" value="UniProtKB-ARBA"/>
</dbReference>
<evidence type="ECO:0000313" key="8">
    <source>
        <dbReference type="RefSeq" id="XP_025835584.1"/>
    </source>
</evidence>
<dbReference type="Pfam" id="PF00651">
    <property type="entry name" value="BTB"/>
    <property type="match status" value="1"/>
</dbReference>
<dbReference type="InterPro" id="IPR013087">
    <property type="entry name" value="Znf_C2H2_type"/>
</dbReference>
<keyword evidence="3" id="KW-0479">Metal-binding</keyword>
<dbReference type="PROSITE" id="PS50097">
    <property type="entry name" value="BTB"/>
    <property type="match status" value="1"/>
</dbReference>
<dbReference type="SUPFAM" id="SSF57667">
    <property type="entry name" value="beta-beta-alpha zinc fingers"/>
    <property type="match status" value="1"/>
</dbReference>
<keyword evidence="3" id="KW-0862">Zinc</keyword>
<evidence type="ECO:0000313" key="7">
    <source>
        <dbReference type="RefSeq" id="XP_025835547.1"/>
    </source>
</evidence>
<evidence type="ECO:0000256" key="3">
    <source>
        <dbReference type="PROSITE-ProRule" id="PRU00042"/>
    </source>
</evidence>
<dbReference type="PROSITE" id="PS50157">
    <property type="entry name" value="ZINC_FINGER_C2H2_2"/>
    <property type="match status" value="1"/>
</dbReference>
<dbReference type="InterPro" id="IPR051095">
    <property type="entry name" value="Dros_DevTransReg"/>
</dbReference>
<dbReference type="SMART" id="SM00225">
    <property type="entry name" value="BTB"/>
    <property type="match status" value="1"/>
</dbReference>
<protein>
    <submittedName>
        <fullName evidence="7 8">Zinc finger and BTB domain-containing protein 14-like isoform X1</fullName>
    </submittedName>
</protein>
<dbReference type="SUPFAM" id="SSF54695">
    <property type="entry name" value="POZ domain"/>
    <property type="match status" value="1"/>
</dbReference>
<evidence type="ECO:0000313" key="6">
    <source>
        <dbReference type="Proteomes" id="UP000192223"/>
    </source>
</evidence>
<dbReference type="InterPro" id="IPR000210">
    <property type="entry name" value="BTB/POZ_dom"/>
</dbReference>
<dbReference type="Gene3D" id="3.30.160.60">
    <property type="entry name" value="Classic Zinc Finger"/>
    <property type="match status" value="1"/>
</dbReference>
<dbReference type="CDD" id="cd18315">
    <property type="entry name" value="BTB_POZ_BAB-like"/>
    <property type="match status" value="1"/>
</dbReference>
<feature type="domain" description="C2H2-type" evidence="5">
    <location>
        <begin position="268"/>
        <end position="296"/>
    </location>
</feature>
<dbReference type="PANTHER" id="PTHR23110">
    <property type="entry name" value="BTB DOMAIN TRANSCRIPTION FACTOR"/>
    <property type="match status" value="1"/>
</dbReference>
<dbReference type="OrthoDB" id="2311693at2759"/>
<keyword evidence="2" id="KW-0539">Nucleus</keyword>
<dbReference type="GO" id="GO:0005634">
    <property type="term" value="C:nucleus"/>
    <property type="evidence" value="ECO:0007669"/>
    <property type="project" value="UniProtKB-SubCell"/>
</dbReference>
<dbReference type="GO" id="GO:0008270">
    <property type="term" value="F:zinc ion binding"/>
    <property type="evidence" value="ECO:0007669"/>
    <property type="project" value="UniProtKB-KW"/>
</dbReference>
<dbReference type="PROSITE" id="PS00028">
    <property type="entry name" value="ZINC_FINGER_C2H2_1"/>
    <property type="match status" value="2"/>
</dbReference>
<dbReference type="Pfam" id="PF00096">
    <property type="entry name" value="zf-C2H2"/>
    <property type="match status" value="2"/>
</dbReference>
<evidence type="ECO:0000259" key="4">
    <source>
        <dbReference type="PROSITE" id="PS50097"/>
    </source>
</evidence>